<feature type="chain" id="PRO_5015123893" description="peptidylprolyl isomerase" evidence="7">
    <location>
        <begin position="21"/>
        <end position="212"/>
    </location>
</feature>
<name>A0A2P5A350_9HYPO</name>
<dbReference type="FunFam" id="3.10.50.40:FF:000006">
    <property type="entry name" value="Peptidyl-prolyl cis-trans isomerase"/>
    <property type="match status" value="1"/>
</dbReference>
<keyword evidence="7" id="KW-0732">Signal</keyword>
<proteinExistence type="predicted"/>
<evidence type="ECO:0000256" key="7">
    <source>
        <dbReference type="SAM" id="SignalP"/>
    </source>
</evidence>
<reference evidence="9 10" key="1">
    <citation type="journal article" date="2016" name="Genome Announc.">
        <title>Draft Whole-Genome Sequence of Trichoderma gamsii T6085, a Promising Biocontrol Agent of Fusarium Head Blight on Wheat.</title>
        <authorList>
            <person name="Baroncelli R."/>
            <person name="Zapparata A."/>
            <person name="Piaggeschi G."/>
            <person name="Sarrocco S."/>
            <person name="Vannacci G."/>
        </authorList>
    </citation>
    <scope>NUCLEOTIDE SEQUENCE [LARGE SCALE GENOMIC DNA]</scope>
    <source>
        <strain evidence="9 10">T6085</strain>
    </source>
</reference>
<evidence type="ECO:0000256" key="4">
    <source>
        <dbReference type="ARBA" id="ARBA00023110"/>
    </source>
</evidence>
<dbReference type="InterPro" id="IPR046357">
    <property type="entry name" value="PPIase_dom_sf"/>
</dbReference>
<evidence type="ECO:0000256" key="2">
    <source>
        <dbReference type="ARBA" id="ARBA00002388"/>
    </source>
</evidence>
<dbReference type="PANTHER" id="PTHR45779">
    <property type="entry name" value="PEPTIDYLPROLYL ISOMERASE"/>
    <property type="match status" value="1"/>
</dbReference>
<keyword evidence="10" id="KW-1185">Reference proteome</keyword>
<dbReference type="InterPro" id="IPR001179">
    <property type="entry name" value="PPIase_FKBP_dom"/>
</dbReference>
<dbReference type="PANTHER" id="PTHR45779:SF7">
    <property type="entry name" value="PEPTIDYLPROLYL ISOMERASE"/>
    <property type="match status" value="1"/>
</dbReference>
<dbReference type="Proteomes" id="UP000054821">
    <property type="component" value="Unassembled WGS sequence"/>
</dbReference>
<evidence type="ECO:0000259" key="8">
    <source>
        <dbReference type="PROSITE" id="PS50059"/>
    </source>
</evidence>
<evidence type="ECO:0000256" key="5">
    <source>
        <dbReference type="ARBA" id="ARBA00023235"/>
    </source>
</evidence>
<dbReference type="Pfam" id="PF00254">
    <property type="entry name" value="FKBP_C"/>
    <property type="match status" value="1"/>
</dbReference>
<protein>
    <recommendedName>
        <fullName evidence="3 6">peptidylprolyl isomerase</fullName>
        <ecNumber evidence="3 6">5.2.1.8</ecNumber>
    </recommendedName>
</protein>
<feature type="domain" description="PPIase FKBP-type" evidence="8">
    <location>
        <begin position="40"/>
        <end position="118"/>
    </location>
</feature>
<keyword evidence="4 6" id="KW-0697">Rotamase</keyword>
<dbReference type="RefSeq" id="XP_024406766.1">
    <property type="nucleotide sequence ID" value="XM_024548551.1"/>
</dbReference>
<dbReference type="EC" id="5.2.1.8" evidence="3 6"/>
<comment type="caution">
    <text evidence="9">The sequence shown here is derived from an EMBL/GenBank/DDBJ whole genome shotgun (WGS) entry which is preliminary data.</text>
</comment>
<accession>A0A2P5A350</accession>
<dbReference type="InterPro" id="IPR044609">
    <property type="entry name" value="FKBP2/11"/>
</dbReference>
<comment type="function">
    <text evidence="2">PPIases accelerate the folding of proteins. It catalyzes the cis-trans isomerization of proline imidic peptide bonds in oligopeptides.</text>
</comment>
<dbReference type="EMBL" id="JPDN02000001">
    <property type="protein sequence ID" value="PON30973.1"/>
    <property type="molecule type" value="Genomic_DNA"/>
</dbReference>
<dbReference type="GO" id="GO:0003755">
    <property type="term" value="F:peptidyl-prolyl cis-trans isomerase activity"/>
    <property type="evidence" value="ECO:0007669"/>
    <property type="project" value="UniProtKB-KW"/>
</dbReference>
<evidence type="ECO:0000313" key="9">
    <source>
        <dbReference type="EMBL" id="PON30973.1"/>
    </source>
</evidence>
<evidence type="ECO:0000256" key="1">
    <source>
        <dbReference type="ARBA" id="ARBA00000971"/>
    </source>
</evidence>
<organism evidence="9 10">
    <name type="scientific">Trichoderma gamsii</name>
    <dbReference type="NCBI Taxonomy" id="398673"/>
    <lineage>
        <taxon>Eukaryota</taxon>
        <taxon>Fungi</taxon>
        <taxon>Dikarya</taxon>
        <taxon>Ascomycota</taxon>
        <taxon>Pezizomycotina</taxon>
        <taxon>Sordariomycetes</taxon>
        <taxon>Hypocreomycetidae</taxon>
        <taxon>Hypocreales</taxon>
        <taxon>Hypocreaceae</taxon>
        <taxon>Trichoderma</taxon>
    </lineage>
</organism>
<dbReference type="PROSITE" id="PS50059">
    <property type="entry name" value="FKBP_PPIASE"/>
    <property type="match status" value="1"/>
</dbReference>
<comment type="catalytic activity">
    <reaction evidence="1 6">
        <text>[protein]-peptidylproline (omega=180) = [protein]-peptidylproline (omega=0)</text>
        <dbReference type="Rhea" id="RHEA:16237"/>
        <dbReference type="Rhea" id="RHEA-COMP:10747"/>
        <dbReference type="Rhea" id="RHEA-COMP:10748"/>
        <dbReference type="ChEBI" id="CHEBI:83833"/>
        <dbReference type="ChEBI" id="CHEBI:83834"/>
        <dbReference type="EC" id="5.2.1.8"/>
    </reaction>
</comment>
<evidence type="ECO:0000256" key="6">
    <source>
        <dbReference type="PROSITE-ProRule" id="PRU00277"/>
    </source>
</evidence>
<gene>
    <name evidence="9" type="ORF">TGAM01_v200393</name>
</gene>
<dbReference type="Gene3D" id="3.10.50.40">
    <property type="match status" value="1"/>
</dbReference>
<dbReference type="SUPFAM" id="SSF54534">
    <property type="entry name" value="FKBP-like"/>
    <property type="match status" value="1"/>
</dbReference>
<dbReference type="STRING" id="398673.A0A2P5A350"/>
<evidence type="ECO:0000256" key="3">
    <source>
        <dbReference type="ARBA" id="ARBA00013194"/>
    </source>
</evidence>
<dbReference type="GeneID" id="29983211"/>
<dbReference type="GO" id="GO:0005783">
    <property type="term" value="C:endoplasmic reticulum"/>
    <property type="evidence" value="ECO:0007669"/>
    <property type="project" value="TreeGrafter"/>
</dbReference>
<feature type="signal peptide" evidence="7">
    <location>
        <begin position="1"/>
        <end position="20"/>
    </location>
</feature>
<evidence type="ECO:0000313" key="10">
    <source>
        <dbReference type="Proteomes" id="UP000054821"/>
    </source>
</evidence>
<keyword evidence="5 6" id="KW-0413">Isomerase</keyword>
<dbReference type="AlphaFoldDB" id="A0A2P5A350"/>
<sequence>MKAALLLSALASCAIGVVAAEDLKIDVTHAVECERKTQKGDKLSMHYRGTLLDSGKQFDASYDRNQPFSFKLGAGQVIKGWDQGLLDMCIGEKRTLTIPPELGYGQRNMGPIPAGSTLGMISVPSIYILLLFQFNPHAASDIRPLIDVIVFETELLAIEGVKAPEKPAAKPTEESVAENVAEKVASVAAEAADAAKTILSDTDDTSETHEEL</sequence>